<dbReference type="AlphaFoldDB" id="A0A6N4X5R1"/>
<dbReference type="RefSeq" id="WP_162031065.1">
    <property type="nucleotide sequence ID" value="NZ_CACVBR010000001.1"/>
</dbReference>
<name>A0A6N4X5R1_9FLAO</name>
<dbReference type="Proteomes" id="UP000445144">
    <property type="component" value="Unassembled WGS sequence"/>
</dbReference>
<organism evidence="1 2">
    <name type="scientific">Chryseobacterium potabilaquae</name>
    <dbReference type="NCBI Taxonomy" id="2675057"/>
    <lineage>
        <taxon>Bacteria</taxon>
        <taxon>Pseudomonadati</taxon>
        <taxon>Bacteroidota</taxon>
        <taxon>Flavobacteriia</taxon>
        <taxon>Flavobacteriales</taxon>
        <taxon>Weeksellaceae</taxon>
        <taxon>Chryseobacterium group</taxon>
        <taxon>Chryseobacterium</taxon>
    </lineage>
</organism>
<evidence type="ECO:0000313" key="1">
    <source>
        <dbReference type="EMBL" id="CAA7193630.1"/>
    </source>
</evidence>
<dbReference type="Gene3D" id="2.60.40.4280">
    <property type="match status" value="1"/>
</dbReference>
<dbReference type="Gene3D" id="3.10.290.50">
    <property type="match status" value="1"/>
</dbReference>
<dbReference type="Gene3D" id="2.60.40.3040">
    <property type="match status" value="1"/>
</dbReference>
<dbReference type="SUPFAM" id="SSF56973">
    <property type="entry name" value="Aerolisin/ETX pore-forming domain"/>
    <property type="match status" value="1"/>
</dbReference>
<protein>
    <submittedName>
        <fullName evidence="1">Uncharacterized protein</fullName>
    </submittedName>
</protein>
<reference evidence="1 2" key="1">
    <citation type="submission" date="2020-01" db="EMBL/GenBank/DDBJ databases">
        <authorList>
            <person name="Rodrigo-Torres L."/>
            <person name="Arahal R. D."/>
            <person name="Lucena T."/>
        </authorList>
    </citation>
    <scope>NUCLEOTIDE SEQUENCE [LARGE SCALE GENOMIC DNA]</scope>
    <source>
        <strain evidence="1 2">CECT 9293</strain>
    </source>
</reference>
<sequence length="342" mass="38426">MIKTNYFLTYLSLALLLTSCRTEDTNFEDQAHYPSEAQSNGRVNAKAFDQFTKDKGLKLIATFPMKKSAEKNDGAFTFTHIKEKMTAVQVKEMGLNDERILGLVRQNAFHNENIDGVTINDYTTARAYSEFNLAEKYGWWTYIETGAPIITPVNSSDPDEVKVIMSGTEVTAGTSGNPNYEKSIEYTQESVLTKSIYRNVGVTTSTAFGIYGMGFNAEVELKNKNGVSSETKDTHKFIEKISYSIPANKKIAIYMVQTIKKNSIKYEVPVSITGRIGINYSKPIEGLGYFNEYSADTIFEKMRKKQTGTISAQLYSDVKVFVKELDLNEKAPDIKSVFNLKQ</sequence>
<keyword evidence="2" id="KW-1185">Reference proteome</keyword>
<dbReference type="EMBL" id="CACVBR010000001">
    <property type="protein sequence ID" value="CAA7193630.1"/>
    <property type="molecule type" value="Genomic_DNA"/>
</dbReference>
<gene>
    <name evidence="1" type="ORF">CHRY9293_00042</name>
</gene>
<dbReference type="PROSITE" id="PS51257">
    <property type="entry name" value="PROKAR_LIPOPROTEIN"/>
    <property type="match status" value="1"/>
</dbReference>
<accession>A0A6N4X5R1</accession>
<proteinExistence type="predicted"/>
<evidence type="ECO:0000313" key="2">
    <source>
        <dbReference type="Proteomes" id="UP000445144"/>
    </source>
</evidence>